<sequence length="310" mass="34071">MGKPTKKRNVRVDPAGQLPGPPTPPPSSVAVAEVTHHRHHPLRRHELTHFITWLGIDAAITDAGVAHISVLRALECLKMDRCNALTNAAFASVGSLTNLRELDLQDCSRSIDDDGIADMKTLKNVEYLTIKICPAITDVGLGTFVTFPWLRNLYLEKCDVGGKELTAIAEMHVLESLSLVHCHGVTDNGIRSALELQHLETIDLTGCIYFTDDGLATIAAIRQLRSLKLSYCHNITDEGIETISVLKWLETLFLKDCRALTDASISFFIKMRSLSTLDISETKLNLANSDLQTLRASMTENGGHMISNAC</sequence>
<dbReference type="SUPFAM" id="SSF52047">
    <property type="entry name" value="RNI-like"/>
    <property type="match status" value="1"/>
</dbReference>
<proteinExistence type="predicted"/>
<dbReference type="OrthoDB" id="245104at2759"/>
<evidence type="ECO:0000259" key="2">
    <source>
        <dbReference type="Pfam" id="PF25372"/>
    </source>
</evidence>
<feature type="domain" description="F-box/LRR-repeat protein 15-like leucin rich repeat" evidence="2">
    <location>
        <begin position="58"/>
        <end position="194"/>
    </location>
</feature>
<keyword evidence="4" id="KW-1185">Reference proteome</keyword>
<organism evidence="3 4">
    <name type="scientific">Bodo saltans</name>
    <name type="common">Flagellated protozoan</name>
    <dbReference type="NCBI Taxonomy" id="75058"/>
    <lineage>
        <taxon>Eukaryota</taxon>
        <taxon>Discoba</taxon>
        <taxon>Euglenozoa</taxon>
        <taxon>Kinetoplastea</taxon>
        <taxon>Metakinetoplastina</taxon>
        <taxon>Eubodonida</taxon>
        <taxon>Bodonidae</taxon>
        <taxon>Bodo</taxon>
    </lineage>
</organism>
<evidence type="ECO:0000313" key="4">
    <source>
        <dbReference type="Proteomes" id="UP000051952"/>
    </source>
</evidence>
<reference evidence="4" key="1">
    <citation type="submission" date="2015-09" db="EMBL/GenBank/DDBJ databases">
        <authorList>
            <consortium name="Pathogen Informatics"/>
        </authorList>
    </citation>
    <scope>NUCLEOTIDE SEQUENCE [LARGE SCALE GENOMIC DNA]</scope>
    <source>
        <strain evidence="4">Lake Konstanz</strain>
    </source>
</reference>
<feature type="region of interest" description="Disordered" evidence="1">
    <location>
        <begin position="1"/>
        <end position="29"/>
    </location>
</feature>
<dbReference type="InterPro" id="IPR006553">
    <property type="entry name" value="Leu-rich_rpt_Cys-con_subtyp"/>
</dbReference>
<dbReference type="Pfam" id="PF25372">
    <property type="entry name" value="DUF7885"/>
    <property type="match status" value="2"/>
</dbReference>
<feature type="domain" description="F-box/LRR-repeat protein 15-like leucin rich repeat" evidence="2">
    <location>
        <begin position="197"/>
        <end position="280"/>
    </location>
</feature>
<dbReference type="EMBL" id="CYKH01002221">
    <property type="protein sequence ID" value="CUG94163.1"/>
    <property type="molecule type" value="Genomic_DNA"/>
</dbReference>
<dbReference type="Gene3D" id="3.80.10.10">
    <property type="entry name" value="Ribonuclease Inhibitor"/>
    <property type="match status" value="3"/>
</dbReference>
<evidence type="ECO:0000313" key="3">
    <source>
        <dbReference type="EMBL" id="CUG94163.1"/>
    </source>
</evidence>
<dbReference type="PANTHER" id="PTHR13318">
    <property type="entry name" value="PARTNER OF PAIRED, ISOFORM B-RELATED"/>
    <property type="match status" value="1"/>
</dbReference>
<dbReference type="Proteomes" id="UP000051952">
    <property type="component" value="Unassembled WGS sequence"/>
</dbReference>
<keyword evidence="3" id="KW-0675">Receptor</keyword>
<dbReference type="PANTHER" id="PTHR13318:SF105">
    <property type="entry name" value="F-BOX_LRR-REPEAT PROTEIN 3"/>
    <property type="match status" value="1"/>
</dbReference>
<protein>
    <submittedName>
        <fullName evidence="3">Receptor-type protein kinase, putative</fullName>
    </submittedName>
</protein>
<keyword evidence="3" id="KW-0808">Transferase</keyword>
<name>A0A0S4JVT0_BODSA</name>
<dbReference type="AlphaFoldDB" id="A0A0S4JVT0"/>
<dbReference type="GO" id="GO:0031146">
    <property type="term" value="P:SCF-dependent proteasomal ubiquitin-dependent protein catabolic process"/>
    <property type="evidence" value="ECO:0007669"/>
    <property type="project" value="TreeGrafter"/>
</dbReference>
<dbReference type="VEuPathDB" id="TriTrypDB:BSAL_46810"/>
<keyword evidence="3" id="KW-0418">Kinase</keyword>
<accession>A0A0S4JVT0</accession>
<dbReference type="GO" id="GO:0016301">
    <property type="term" value="F:kinase activity"/>
    <property type="evidence" value="ECO:0007669"/>
    <property type="project" value="UniProtKB-KW"/>
</dbReference>
<dbReference type="InterPro" id="IPR032675">
    <property type="entry name" value="LRR_dom_sf"/>
</dbReference>
<dbReference type="InterPro" id="IPR057207">
    <property type="entry name" value="FBXL15_LRR"/>
</dbReference>
<gene>
    <name evidence="3" type="ORF">BSAL_46810</name>
</gene>
<dbReference type="SMART" id="SM00367">
    <property type="entry name" value="LRR_CC"/>
    <property type="match status" value="6"/>
</dbReference>
<evidence type="ECO:0000256" key="1">
    <source>
        <dbReference type="SAM" id="MobiDB-lite"/>
    </source>
</evidence>
<dbReference type="GO" id="GO:0019005">
    <property type="term" value="C:SCF ubiquitin ligase complex"/>
    <property type="evidence" value="ECO:0007669"/>
    <property type="project" value="TreeGrafter"/>
</dbReference>